<organism evidence="2 3">
    <name type="scientific">Armillaria luteobubalina</name>
    <dbReference type="NCBI Taxonomy" id="153913"/>
    <lineage>
        <taxon>Eukaryota</taxon>
        <taxon>Fungi</taxon>
        <taxon>Dikarya</taxon>
        <taxon>Basidiomycota</taxon>
        <taxon>Agaricomycotina</taxon>
        <taxon>Agaricomycetes</taxon>
        <taxon>Agaricomycetidae</taxon>
        <taxon>Agaricales</taxon>
        <taxon>Marasmiineae</taxon>
        <taxon>Physalacriaceae</taxon>
        <taxon>Armillaria</taxon>
    </lineage>
</organism>
<dbReference type="AlphaFoldDB" id="A0AA39Q7Z2"/>
<feature type="compositionally biased region" description="Polar residues" evidence="1">
    <location>
        <begin position="302"/>
        <end position="311"/>
    </location>
</feature>
<evidence type="ECO:0000256" key="1">
    <source>
        <dbReference type="SAM" id="MobiDB-lite"/>
    </source>
</evidence>
<proteinExistence type="predicted"/>
<keyword evidence="3" id="KW-1185">Reference proteome</keyword>
<dbReference type="EMBL" id="JAUEPU010000014">
    <property type="protein sequence ID" value="KAK0496849.1"/>
    <property type="molecule type" value="Genomic_DNA"/>
</dbReference>
<feature type="compositionally biased region" description="Low complexity" evidence="1">
    <location>
        <begin position="192"/>
        <end position="206"/>
    </location>
</feature>
<comment type="caution">
    <text evidence="2">The sequence shown here is derived from an EMBL/GenBank/DDBJ whole genome shotgun (WGS) entry which is preliminary data.</text>
</comment>
<protein>
    <submittedName>
        <fullName evidence="2">Uncharacterized protein</fullName>
    </submittedName>
</protein>
<reference evidence="2" key="1">
    <citation type="submission" date="2023-06" db="EMBL/GenBank/DDBJ databases">
        <authorList>
            <consortium name="Lawrence Berkeley National Laboratory"/>
            <person name="Ahrendt S."/>
            <person name="Sahu N."/>
            <person name="Indic B."/>
            <person name="Wong-Bajracharya J."/>
            <person name="Merenyi Z."/>
            <person name="Ke H.-M."/>
            <person name="Monk M."/>
            <person name="Kocsube S."/>
            <person name="Drula E."/>
            <person name="Lipzen A."/>
            <person name="Balint B."/>
            <person name="Henrissat B."/>
            <person name="Andreopoulos B."/>
            <person name="Martin F.M."/>
            <person name="Harder C.B."/>
            <person name="Rigling D."/>
            <person name="Ford K.L."/>
            <person name="Foster G.D."/>
            <person name="Pangilinan J."/>
            <person name="Papanicolaou A."/>
            <person name="Barry K."/>
            <person name="LaButti K."/>
            <person name="Viragh M."/>
            <person name="Koriabine M."/>
            <person name="Yan M."/>
            <person name="Riley R."/>
            <person name="Champramary S."/>
            <person name="Plett K.L."/>
            <person name="Tsai I.J."/>
            <person name="Slot J."/>
            <person name="Sipos G."/>
            <person name="Plett J."/>
            <person name="Nagy L.G."/>
            <person name="Grigoriev I.V."/>
        </authorList>
    </citation>
    <scope>NUCLEOTIDE SEQUENCE</scope>
    <source>
        <strain evidence="2">HWK02</strain>
    </source>
</reference>
<feature type="compositionally biased region" description="Polar residues" evidence="1">
    <location>
        <begin position="339"/>
        <end position="348"/>
    </location>
</feature>
<gene>
    <name evidence="2" type="ORF">EDD18DRAFT_1352692</name>
</gene>
<evidence type="ECO:0000313" key="3">
    <source>
        <dbReference type="Proteomes" id="UP001175228"/>
    </source>
</evidence>
<feature type="region of interest" description="Disordered" evidence="1">
    <location>
        <begin position="179"/>
        <end position="434"/>
    </location>
</feature>
<accession>A0AA39Q7Z2</accession>
<feature type="region of interest" description="Disordered" evidence="1">
    <location>
        <begin position="1"/>
        <end position="93"/>
    </location>
</feature>
<evidence type="ECO:0000313" key="2">
    <source>
        <dbReference type="EMBL" id="KAK0496849.1"/>
    </source>
</evidence>
<feature type="compositionally biased region" description="Polar residues" evidence="1">
    <location>
        <begin position="410"/>
        <end position="423"/>
    </location>
</feature>
<dbReference type="Proteomes" id="UP001175228">
    <property type="component" value="Unassembled WGS sequence"/>
</dbReference>
<feature type="compositionally biased region" description="Polar residues" evidence="1">
    <location>
        <begin position="8"/>
        <end position="23"/>
    </location>
</feature>
<feature type="region of interest" description="Disordered" evidence="1">
    <location>
        <begin position="511"/>
        <end position="546"/>
    </location>
</feature>
<name>A0AA39Q7Z2_9AGAR</name>
<sequence>MAGHRSPPLSSTTGANQASTIGTPSARPPRIFQEPSHRVNDGSRRSQPTPHSHIPSRNYGEGPPQHANSPHLHFHRPPRPMPEVTPHGVAPALPPWSPAHRDYEFFDQFYRRQPLNAPSSGVYVHQGGEALPPRGLVPQHLSPHASTGFFPLLQYAMPHDRPHSQAGSSYQFPVAPSRRVHDAPMPHLPYPQVHQSHQEASASHHALGPPQYHPQDQNDPPDVPPHIRPSEAPEAVETNEKKRKAPDDDEPASKRSAPKKSRESKVSSPQSQAQPLKRKRGRPPTNKQKPQDPDEPVLKASDVSSPQSQAQLPKRKRGRPPTNKQKPQDTDEPVPKASDVSSPQSQAQLPKRKPRRPTNAEWDVGLEKKKAANAQSGAASRGPSHPEPILSTAPRQEPRMPAPRQLGIPGNSQVSTTIPQPATSAEAPATGAREHQRSVVPLWATNLPAAFYAFINRHPQNQNQNQNQNDTDPISSLIPSAWLDLSNYPPIDHPSWPSVNSLTGLRQIHFLAPPSRPTATESDDEVGQDGLSKIPNQARDLGKKTS</sequence>
<feature type="compositionally biased region" description="Basic and acidic residues" evidence="1">
    <location>
        <begin position="35"/>
        <end position="44"/>
    </location>
</feature>